<keyword evidence="1" id="KW-0378">Hydrolase</keyword>
<accession>A0A3A3FXK2</accession>
<dbReference type="GO" id="GO:0016787">
    <property type="term" value="F:hydrolase activity"/>
    <property type="evidence" value="ECO:0007669"/>
    <property type="project" value="UniProtKB-KW"/>
</dbReference>
<dbReference type="SUPFAM" id="SSF53187">
    <property type="entry name" value="Zn-dependent exopeptidases"/>
    <property type="match status" value="1"/>
</dbReference>
<dbReference type="OrthoDB" id="9815326at2"/>
<dbReference type="Pfam" id="PF05013">
    <property type="entry name" value="FGase"/>
    <property type="match status" value="1"/>
</dbReference>
<reference evidence="2" key="1">
    <citation type="submission" date="2018-09" db="EMBL/GenBank/DDBJ databases">
        <authorList>
            <person name="Zhu H."/>
        </authorList>
    </citation>
    <scope>NUCLEOTIDE SEQUENCE [LARGE SCALE GENOMIC DNA]</scope>
    <source>
        <strain evidence="2">K1R23-30</strain>
    </source>
</reference>
<gene>
    <name evidence="1" type="ORF">D3871_11610</name>
</gene>
<sequence>MTRPDFFLITCEHGGNRIPSRYHGFFEGREALLRSHRGYDAGALRIARDMSDALAAPLVVATVSRLLIDLNRSASHPHLYSEATRAAAADIREEIHRRYYLPYRTKAESRIAQAIGGGARVIHVSCHSFTPEFKGEIRNADIGLLYDPARAGEAELCQRWRGALKTVAPALKTRMNYPYSGTADGFTVHLRRCFGASVYLGIELEINQKHVFERGRHWQALRATIIAALLDAAEVGTNAEERF</sequence>
<protein>
    <submittedName>
        <fullName evidence="1">N-formylglutamate amidohydrolase</fullName>
    </submittedName>
</protein>
<name>A0A3A3FXK2_9BURK</name>
<dbReference type="AlphaFoldDB" id="A0A3A3FXK2"/>
<dbReference type="EMBL" id="QYUO01000001">
    <property type="protein sequence ID" value="RJG00095.1"/>
    <property type="molecule type" value="Genomic_DNA"/>
</dbReference>
<evidence type="ECO:0000313" key="1">
    <source>
        <dbReference type="EMBL" id="RJG00095.1"/>
    </source>
</evidence>
<proteinExistence type="predicted"/>
<organism evidence="1 2">
    <name type="scientific">Noviherbaspirillum saxi</name>
    <dbReference type="NCBI Taxonomy" id="2320863"/>
    <lineage>
        <taxon>Bacteria</taxon>
        <taxon>Pseudomonadati</taxon>
        <taxon>Pseudomonadota</taxon>
        <taxon>Betaproteobacteria</taxon>
        <taxon>Burkholderiales</taxon>
        <taxon>Oxalobacteraceae</taxon>
        <taxon>Noviherbaspirillum</taxon>
    </lineage>
</organism>
<evidence type="ECO:0000313" key="2">
    <source>
        <dbReference type="Proteomes" id="UP000265955"/>
    </source>
</evidence>
<comment type="caution">
    <text evidence="1">The sequence shown here is derived from an EMBL/GenBank/DDBJ whole genome shotgun (WGS) entry which is preliminary data.</text>
</comment>
<keyword evidence="2" id="KW-1185">Reference proteome</keyword>
<dbReference type="Gene3D" id="3.40.630.40">
    <property type="entry name" value="Zn-dependent exopeptidases"/>
    <property type="match status" value="1"/>
</dbReference>
<dbReference type="Proteomes" id="UP000265955">
    <property type="component" value="Unassembled WGS sequence"/>
</dbReference>
<dbReference type="InterPro" id="IPR007709">
    <property type="entry name" value="N-FG_amidohydro"/>
</dbReference>